<dbReference type="Proteomes" id="UP000287394">
    <property type="component" value="Chromosome"/>
</dbReference>
<accession>A0A402CWH8</accession>
<dbReference type="RefSeq" id="WP_119321713.1">
    <property type="nucleotide sequence ID" value="NZ_AP025739.1"/>
</dbReference>
<gene>
    <name evidence="1" type="ORF">CCAX7_62220</name>
</gene>
<sequence length="150" mass="16321">MRLCLTCRHMAPAGAPFCGHCGRSFGGRLCSQWHLSPPSARYCVHCRRTALSDPTSFIPLGWVGPGITVLMFIIAATGIWRVAGRPVEAMAVHLLRIGIVLFIFSLFLPPPVRSGLHRTAVASIGFLGKMAGRLIVFAARWMIAQIKAKP</sequence>
<protein>
    <submittedName>
        <fullName evidence="1">Uncharacterized protein</fullName>
    </submittedName>
</protein>
<keyword evidence="2" id="KW-1185">Reference proteome</keyword>
<reference evidence="1 2" key="1">
    <citation type="journal article" date="2019" name="Int. J. Syst. Evol. Microbiol.">
        <title>Capsulimonas corticalis gen. nov., sp. nov., an aerobic capsulated bacterium, of a novel bacterial order, Capsulimonadales ord. nov., of the class Armatimonadia of the phylum Armatimonadetes.</title>
        <authorList>
            <person name="Li J."/>
            <person name="Kudo C."/>
            <person name="Tonouchi A."/>
        </authorList>
    </citation>
    <scope>NUCLEOTIDE SEQUENCE [LARGE SCALE GENOMIC DNA]</scope>
    <source>
        <strain evidence="1 2">AX-7</strain>
    </source>
</reference>
<dbReference type="OrthoDB" id="9788304at2"/>
<evidence type="ECO:0000313" key="1">
    <source>
        <dbReference type="EMBL" id="BDI34171.1"/>
    </source>
</evidence>
<dbReference type="KEGG" id="ccot:CCAX7_62220"/>
<organism evidence="1 2">
    <name type="scientific">Capsulimonas corticalis</name>
    <dbReference type="NCBI Taxonomy" id="2219043"/>
    <lineage>
        <taxon>Bacteria</taxon>
        <taxon>Bacillati</taxon>
        <taxon>Armatimonadota</taxon>
        <taxon>Armatimonadia</taxon>
        <taxon>Capsulimonadales</taxon>
        <taxon>Capsulimonadaceae</taxon>
        <taxon>Capsulimonas</taxon>
    </lineage>
</organism>
<dbReference type="AlphaFoldDB" id="A0A402CWH8"/>
<dbReference type="EMBL" id="AP025739">
    <property type="protein sequence ID" value="BDI34171.1"/>
    <property type="molecule type" value="Genomic_DNA"/>
</dbReference>
<evidence type="ECO:0000313" key="2">
    <source>
        <dbReference type="Proteomes" id="UP000287394"/>
    </source>
</evidence>
<name>A0A402CWH8_9BACT</name>
<proteinExistence type="predicted"/>